<reference evidence="2" key="1">
    <citation type="journal article" date="2007" name="Nature">
        <title>The grapevine genome sequence suggests ancestral hexaploidization in major angiosperm phyla.</title>
        <authorList>
            <consortium name="The French-Italian Public Consortium for Grapevine Genome Characterization."/>
            <person name="Jaillon O."/>
            <person name="Aury J.-M."/>
            <person name="Noel B."/>
            <person name="Policriti A."/>
            <person name="Clepet C."/>
            <person name="Casagrande A."/>
            <person name="Choisne N."/>
            <person name="Aubourg S."/>
            <person name="Vitulo N."/>
            <person name="Jubin C."/>
            <person name="Vezzi A."/>
            <person name="Legeai F."/>
            <person name="Hugueney P."/>
            <person name="Dasilva C."/>
            <person name="Horner D."/>
            <person name="Mica E."/>
            <person name="Jublot D."/>
            <person name="Poulain J."/>
            <person name="Bruyere C."/>
            <person name="Billault A."/>
            <person name="Segurens B."/>
            <person name="Gouyvenoux M."/>
            <person name="Ugarte E."/>
            <person name="Cattonaro F."/>
            <person name="Anthouard V."/>
            <person name="Vico V."/>
            <person name="Del Fabbro C."/>
            <person name="Alaux M."/>
            <person name="Di Gaspero G."/>
            <person name="Dumas V."/>
            <person name="Felice N."/>
            <person name="Paillard S."/>
            <person name="Juman I."/>
            <person name="Moroldo M."/>
            <person name="Scalabrin S."/>
            <person name="Canaguier A."/>
            <person name="Le Clainche I."/>
            <person name="Malacrida G."/>
            <person name="Durand E."/>
            <person name="Pesole G."/>
            <person name="Laucou V."/>
            <person name="Chatelet P."/>
            <person name="Merdinoglu D."/>
            <person name="Delledonne M."/>
            <person name="Pezzotti M."/>
            <person name="Lecharny A."/>
            <person name="Scarpelli C."/>
            <person name="Artiguenave F."/>
            <person name="Pe M.E."/>
            <person name="Valle G."/>
            <person name="Morgante M."/>
            <person name="Caboche M."/>
            <person name="Adam-Blondon A.-F."/>
            <person name="Weissenbach J."/>
            <person name="Quetier F."/>
            <person name="Wincker P."/>
        </authorList>
    </citation>
    <scope>NUCLEOTIDE SEQUENCE [LARGE SCALE GENOMIC DNA]</scope>
    <source>
        <strain evidence="2">cv. Pinot noir / PN40024</strain>
    </source>
</reference>
<evidence type="ECO:0000313" key="2">
    <source>
        <dbReference type="Proteomes" id="UP000009183"/>
    </source>
</evidence>
<dbReference type="PaxDb" id="29760-VIT_09s0002g03830.t01"/>
<organism evidence="1 2">
    <name type="scientific">Vitis vinifera</name>
    <name type="common">Grape</name>
    <dbReference type="NCBI Taxonomy" id="29760"/>
    <lineage>
        <taxon>Eukaryota</taxon>
        <taxon>Viridiplantae</taxon>
        <taxon>Streptophyta</taxon>
        <taxon>Embryophyta</taxon>
        <taxon>Tracheophyta</taxon>
        <taxon>Spermatophyta</taxon>
        <taxon>Magnoliopsida</taxon>
        <taxon>eudicotyledons</taxon>
        <taxon>Gunneridae</taxon>
        <taxon>Pentapetalae</taxon>
        <taxon>rosids</taxon>
        <taxon>Vitales</taxon>
        <taxon>Vitaceae</taxon>
        <taxon>Viteae</taxon>
        <taxon>Vitis</taxon>
    </lineage>
</organism>
<name>D7U0E2_VITVI</name>
<dbReference type="Proteomes" id="UP000009183">
    <property type="component" value="Chromosome 9"/>
</dbReference>
<evidence type="ECO:0000313" key="1">
    <source>
        <dbReference type="EMBL" id="CBI36088.3"/>
    </source>
</evidence>
<gene>
    <name evidence="1" type="ordered locus">VIT_09s0002g03830</name>
</gene>
<protein>
    <submittedName>
        <fullName evidence="1">Uncharacterized protein</fullName>
    </submittedName>
</protein>
<dbReference type="HOGENOM" id="CLU_2659591_0_0_1"/>
<keyword evidence="2" id="KW-1185">Reference proteome</keyword>
<dbReference type="EMBL" id="FN596494">
    <property type="protein sequence ID" value="CBI36088.3"/>
    <property type="molecule type" value="Genomic_DNA"/>
</dbReference>
<dbReference type="AlphaFoldDB" id="D7U0E2"/>
<accession>D7U0E2</accession>
<dbReference type="InParanoid" id="D7U0E2"/>
<proteinExistence type="predicted"/>
<sequence>MTTKLQIRKAYSQGSQLLTLRKSTKLKEHLRVGLAISFLETDPCDRLPNSEEAAIGFQQLNLYLKANYRGIKLVGG</sequence>